<dbReference type="GO" id="GO:0031011">
    <property type="term" value="C:Ino80 complex"/>
    <property type="evidence" value="ECO:0007669"/>
    <property type="project" value="InterPro"/>
</dbReference>
<dbReference type="AlphaFoldDB" id="A0A1Y2MBV4"/>
<organism evidence="2 3">
    <name type="scientific">Epicoccum nigrum</name>
    <name type="common">Soil fungus</name>
    <name type="synonym">Epicoccum purpurascens</name>
    <dbReference type="NCBI Taxonomy" id="105696"/>
    <lineage>
        <taxon>Eukaryota</taxon>
        <taxon>Fungi</taxon>
        <taxon>Dikarya</taxon>
        <taxon>Ascomycota</taxon>
        <taxon>Pezizomycotina</taxon>
        <taxon>Dothideomycetes</taxon>
        <taxon>Pleosporomycetidae</taxon>
        <taxon>Pleosporales</taxon>
        <taxon>Pleosporineae</taxon>
        <taxon>Didymellaceae</taxon>
        <taxon>Epicoccum</taxon>
    </lineage>
</organism>
<dbReference type="PANTHER" id="PTHR37287">
    <property type="entry name" value="INO EIGHTY SUBUNIT 1"/>
    <property type="match status" value="1"/>
</dbReference>
<reference evidence="2 3" key="1">
    <citation type="journal article" date="2017" name="Genome Announc.">
        <title>Genome sequence of the saprophytic ascomycete Epicoccum nigrum ICMP 19927 strain isolated from New Zealand.</title>
        <authorList>
            <person name="Fokin M."/>
            <person name="Fleetwood D."/>
            <person name="Weir B.S."/>
            <person name="Villas-Boas S.G."/>
        </authorList>
    </citation>
    <scope>NUCLEOTIDE SEQUENCE [LARGE SCALE GENOMIC DNA]</scope>
    <source>
        <strain evidence="2 3">ICMP 19927</strain>
    </source>
</reference>
<feature type="compositionally biased region" description="Polar residues" evidence="1">
    <location>
        <begin position="501"/>
        <end position="511"/>
    </location>
</feature>
<dbReference type="STRING" id="105696.A0A1Y2MBV4"/>
<proteinExistence type="predicted"/>
<keyword evidence="3" id="KW-1185">Reference proteome</keyword>
<protein>
    <recommendedName>
        <fullName evidence="4">Ino eighty subunit 1</fullName>
    </recommendedName>
</protein>
<sequence>MDAPPPEPDSRNSLRHILATDPSMDDAKPSPSQANTPVPDDGDAATQSQDGSRTATDPEAMPHYTATTTTVRRNANGSVSSVYSGNKIKHLKKDDGIPLWRKDIQYDFLKLVFEDDTRAFTKQSDKTGGHTFADIYLDAMAKSSKCSKILKDKLLTERPAAINMAMVCLLVNVGRMNTTLNFFPEMRAQLRTYHSIPSLQAHQDPNAYKQLQDAPRLKSILKGATEDQEQPSTIEEIMAAPVPRTNPVNLIFVLSQYAPKISELHFFPPRDFFDLVMRSNLSSRSRATAFLWLMWWYLESDFSKKAAEENPFGPGQYGPADDPATADFPIKCPAFDFLTAEQELAENVDTNDEKNFGEIKRKERIAILASDMAPVVTGPKRTNKKVFNQNPVFSVVADDGASTPGRDRQSTPNGSIKGRGKMNKAMIERDYPSDTDRTRSVSPPIKATPNMRINTLLNDEAPMSTPASNKGGGRSHWSSRTKTGTGGPRSFRSKLEAGAQDAQSPSGNAPTFSGPHGFYLPLNGSDPAHKRTRPLTQHQLAVEQYRRRRVDVILDRGLRIEYKAAARRRRHANSFMRAWIRCKGMADGYDTEEESNAQGHTQDEHGTSTPPPMPAGLVPLDFGGEVNDHGEEAYYRAKVLSRAIRRLDHWENGKSSGARRRYGDDLDDRTEDEDEDMLDAEEERRDELDSDEEDEELDRFEPNPTLPPLSTVGYA</sequence>
<dbReference type="InterPro" id="IPR038014">
    <property type="entry name" value="Ies1"/>
</dbReference>
<feature type="region of interest" description="Disordered" evidence="1">
    <location>
        <begin position="396"/>
        <end position="512"/>
    </location>
</feature>
<feature type="compositionally biased region" description="Acidic residues" evidence="1">
    <location>
        <begin position="665"/>
        <end position="681"/>
    </location>
</feature>
<accession>A0A1Y2MBV4</accession>
<dbReference type="InParanoid" id="A0A1Y2MBV4"/>
<feature type="compositionally biased region" description="Polar residues" evidence="1">
    <location>
        <begin position="45"/>
        <end position="55"/>
    </location>
</feature>
<feature type="compositionally biased region" description="Acidic residues" evidence="1">
    <location>
        <begin position="688"/>
        <end position="698"/>
    </location>
</feature>
<gene>
    <name evidence="2" type="ORF">B5807_01775</name>
</gene>
<evidence type="ECO:0000313" key="3">
    <source>
        <dbReference type="Proteomes" id="UP000193240"/>
    </source>
</evidence>
<evidence type="ECO:0008006" key="4">
    <source>
        <dbReference type="Google" id="ProtNLM"/>
    </source>
</evidence>
<dbReference type="Proteomes" id="UP000193240">
    <property type="component" value="Unassembled WGS sequence"/>
</dbReference>
<feature type="compositionally biased region" description="Basic and acidic residues" evidence="1">
    <location>
        <begin position="426"/>
        <end position="439"/>
    </location>
</feature>
<dbReference type="PANTHER" id="PTHR37287:SF1">
    <property type="entry name" value="INO EIGHTY SUBUNIT 1"/>
    <property type="match status" value="1"/>
</dbReference>
<dbReference type="EMBL" id="KZ107838">
    <property type="protein sequence ID" value="OSS53462.1"/>
    <property type="molecule type" value="Genomic_DNA"/>
</dbReference>
<evidence type="ECO:0000256" key="1">
    <source>
        <dbReference type="SAM" id="MobiDB-lite"/>
    </source>
</evidence>
<feature type="region of interest" description="Disordered" evidence="1">
    <location>
        <begin position="653"/>
        <end position="715"/>
    </location>
</feature>
<name>A0A1Y2MBV4_EPING</name>
<feature type="region of interest" description="Disordered" evidence="1">
    <location>
        <begin position="590"/>
        <end position="624"/>
    </location>
</feature>
<dbReference type="OMA" id="TPNMRIN"/>
<feature type="region of interest" description="Disordered" evidence="1">
    <location>
        <begin position="1"/>
        <end position="63"/>
    </location>
</feature>
<evidence type="ECO:0000313" key="2">
    <source>
        <dbReference type="EMBL" id="OSS53462.1"/>
    </source>
</evidence>